<comment type="caution">
    <text evidence="1">The sequence shown here is derived from an EMBL/GenBank/DDBJ whole genome shotgun (WGS) entry which is preliminary data.</text>
</comment>
<keyword evidence="2" id="KW-1185">Reference proteome</keyword>
<reference evidence="1 2" key="2">
    <citation type="submission" date="2018-03" db="EMBL/GenBank/DDBJ databases">
        <title>The ancient ancestry and fast evolution of plastids.</title>
        <authorList>
            <person name="Moore K.R."/>
            <person name="Magnabosco C."/>
            <person name="Momper L."/>
            <person name="Gold D.A."/>
            <person name="Bosak T."/>
            <person name="Fournier G.P."/>
        </authorList>
    </citation>
    <scope>NUCLEOTIDE SEQUENCE [LARGE SCALE GENOMIC DNA]</scope>
    <source>
        <strain evidence="1 2">ULC18</strain>
    </source>
</reference>
<name>A0A2T1ENV1_9CYAN</name>
<dbReference type="RefSeq" id="WP_106254804.1">
    <property type="nucleotide sequence ID" value="NZ_CAWNSW010000073.1"/>
</dbReference>
<dbReference type="InterPro" id="IPR021469">
    <property type="entry name" value="DUF3122"/>
</dbReference>
<dbReference type="AlphaFoldDB" id="A0A2T1ENV1"/>
<dbReference type="Proteomes" id="UP000239576">
    <property type="component" value="Unassembled WGS sequence"/>
</dbReference>
<evidence type="ECO:0000313" key="2">
    <source>
        <dbReference type="Proteomes" id="UP000239576"/>
    </source>
</evidence>
<accession>A0A2T1ENV1</accession>
<gene>
    <name evidence="1" type="ORF">C7B82_02920</name>
</gene>
<proteinExistence type="predicted"/>
<protein>
    <recommendedName>
        <fullName evidence="3">DUF3122 domain-containing protein</fullName>
    </recommendedName>
</protein>
<reference evidence="2" key="1">
    <citation type="submission" date="2018-02" db="EMBL/GenBank/DDBJ databases">
        <authorList>
            <person name="Moore K."/>
            <person name="Momper L."/>
        </authorList>
    </citation>
    <scope>NUCLEOTIDE SEQUENCE [LARGE SCALE GENOMIC DNA]</scope>
    <source>
        <strain evidence="2">ULC18</strain>
    </source>
</reference>
<evidence type="ECO:0000313" key="1">
    <source>
        <dbReference type="EMBL" id="PSB34430.1"/>
    </source>
</evidence>
<organism evidence="1 2">
    <name type="scientific">Stenomitos frigidus ULC18</name>
    <dbReference type="NCBI Taxonomy" id="2107698"/>
    <lineage>
        <taxon>Bacteria</taxon>
        <taxon>Bacillati</taxon>
        <taxon>Cyanobacteriota</taxon>
        <taxon>Cyanophyceae</taxon>
        <taxon>Leptolyngbyales</taxon>
        <taxon>Leptolyngbyaceae</taxon>
        <taxon>Stenomitos</taxon>
    </lineage>
</organism>
<dbReference type="Pfam" id="PF11320">
    <property type="entry name" value="DUF3122"/>
    <property type="match status" value="1"/>
</dbReference>
<dbReference type="OrthoDB" id="463245at2"/>
<sequence>MYRLGWFLGVALALVMTLGVPDGLASVHTYPEGGDRVMYRSLQTLRDRTDQAWQVVFYKRVQGGQTESIHLRLVGFPGGAALEHPHPLKITTGTERVWLAAETDTVTDVPNVAEYDLLEVMRQLTATTPLRLTLPLQKTAIDLPVPPFVVEEWRQVAQK</sequence>
<dbReference type="EMBL" id="PVWK01000014">
    <property type="protein sequence ID" value="PSB34430.1"/>
    <property type="molecule type" value="Genomic_DNA"/>
</dbReference>
<evidence type="ECO:0008006" key="3">
    <source>
        <dbReference type="Google" id="ProtNLM"/>
    </source>
</evidence>